<dbReference type="Proteomes" id="UP000199488">
    <property type="component" value="Unassembled WGS sequence"/>
</dbReference>
<reference evidence="1 2" key="1">
    <citation type="submission" date="2016-10" db="EMBL/GenBank/DDBJ databases">
        <authorList>
            <person name="de Groot N.N."/>
        </authorList>
    </citation>
    <scope>NUCLEOTIDE SEQUENCE [LARGE SCALE GENOMIC DNA]</scope>
    <source>
        <strain evidence="1 2">DSM 23126</strain>
    </source>
</reference>
<proteinExistence type="predicted"/>
<sequence>MESFRKTQPLREAGASAVNRDAVGKAMESFRNAQPLREAGASAVNRDAVGKAMESFRKAQHLREAGISAVNRDAAGKAMESFRKTQPLREAGASAVNRDAVGKAMESFRKTQYLREAGISAVNRDAIEKAMESFRGVSALNNDALRKAISSFSAPDFSVARAGVVESFRESLPSYEIRLPSLGEALRDFEFSESDFYVEEVSSDKDTSAPYNVLSTVYVEWIAIFLPIIIAFAFSGNEPQAVSTLLLFYAGVEYGKVSELEKEE</sequence>
<dbReference type="EMBL" id="FNNC01000013">
    <property type="protein sequence ID" value="SDX02390.1"/>
    <property type="molecule type" value="Genomic_DNA"/>
</dbReference>
<organism evidence="1 2">
    <name type="scientific">Marinococcus luteus</name>
    <dbReference type="NCBI Taxonomy" id="1122204"/>
    <lineage>
        <taxon>Bacteria</taxon>
        <taxon>Bacillati</taxon>
        <taxon>Bacillota</taxon>
        <taxon>Bacilli</taxon>
        <taxon>Bacillales</taxon>
        <taxon>Bacillaceae</taxon>
        <taxon>Marinococcus</taxon>
    </lineage>
</organism>
<accession>A0A1H2YBI0</accession>
<evidence type="ECO:0000313" key="1">
    <source>
        <dbReference type="EMBL" id="SDX02390.1"/>
    </source>
</evidence>
<gene>
    <name evidence="1" type="ORF">SAMN05421781_0029</name>
</gene>
<name>A0A1H2YBI0_9BACI</name>
<protein>
    <submittedName>
        <fullName evidence="1">Uncharacterized protein</fullName>
    </submittedName>
</protein>
<dbReference type="AlphaFoldDB" id="A0A1H2YBI0"/>
<keyword evidence="2" id="KW-1185">Reference proteome</keyword>
<dbReference type="RefSeq" id="WP_091616858.1">
    <property type="nucleotide sequence ID" value="NZ_FNNC01000013.1"/>
</dbReference>
<evidence type="ECO:0000313" key="2">
    <source>
        <dbReference type="Proteomes" id="UP000199488"/>
    </source>
</evidence>